<name>A0A9E2NRV2_9FIRM</name>
<reference evidence="1" key="2">
    <citation type="submission" date="2021-04" db="EMBL/GenBank/DDBJ databases">
        <authorList>
            <person name="Gilroy R."/>
        </authorList>
    </citation>
    <scope>NUCLEOTIDE SEQUENCE</scope>
    <source>
        <strain evidence="1">742</strain>
    </source>
</reference>
<gene>
    <name evidence="1" type="ORF">H9864_02980</name>
</gene>
<comment type="caution">
    <text evidence="1">The sequence shown here is derived from an EMBL/GenBank/DDBJ whole genome shotgun (WGS) entry which is preliminary data.</text>
</comment>
<protein>
    <submittedName>
        <fullName evidence="1">XRE family transcriptional regulator</fullName>
    </submittedName>
</protein>
<dbReference type="AlphaFoldDB" id="A0A9E2NRV2"/>
<evidence type="ECO:0000313" key="1">
    <source>
        <dbReference type="EMBL" id="MBU3819324.1"/>
    </source>
</evidence>
<organism evidence="1 2">
    <name type="scientific">Candidatus Faecalibacterium intestinavium</name>
    <dbReference type="NCBI Taxonomy" id="2838580"/>
    <lineage>
        <taxon>Bacteria</taxon>
        <taxon>Bacillati</taxon>
        <taxon>Bacillota</taxon>
        <taxon>Clostridia</taxon>
        <taxon>Eubacteriales</taxon>
        <taxon>Oscillospiraceae</taxon>
        <taxon>Faecalibacterium</taxon>
    </lineage>
</organism>
<accession>A0A9E2NRV2</accession>
<sequence>MVDTMRLREHIQKSGYKLGFIADKMGISSNTLRLKLMQQTDFKVEEARCLSQLLNLSAEERDDCFWGRTTVE</sequence>
<dbReference type="Proteomes" id="UP000824178">
    <property type="component" value="Unassembled WGS sequence"/>
</dbReference>
<dbReference type="EMBL" id="JAHLFH010000059">
    <property type="protein sequence ID" value="MBU3819324.1"/>
    <property type="molecule type" value="Genomic_DNA"/>
</dbReference>
<proteinExistence type="predicted"/>
<reference evidence="1" key="1">
    <citation type="journal article" date="2021" name="PeerJ">
        <title>Extensive microbial diversity within the chicken gut microbiome revealed by metagenomics and culture.</title>
        <authorList>
            <person name="Gilroy R."/>
            <person name="Ravi A."/>
            <person name="Getino M."/>
            <person name="Pursley I."/>
            <person name="Horton D.L."/>
            <person name="Alikhan N.F."/>
            <person name="Baker D."/>
            <person name="Gharbi K."/>
            <person name="Hall N."/>
            <person name="Watson M."/>
            <person name="Adriaenssens E.M."/>
            <person name="Foster-Nyarko E."/>
            <person name="Jarju S."/>
            <person name="Secka A."/>
            <person name="Antonio M."/>
            <person name="Oren A."/>
            <person name="Chaudhuri R.R."/>
            <person name="La Ragione R."/>
            <person name="Hildebrand F."/>
            <person name="Pallen M.J."/>
        </authorList>
    </citation>
    <scope>NUCLEOTIDE SEQUENCE</scope>
    <source>
        <strain evidence="1">742</strain>
    </source>
</reference>
<evidence type="ECO:0000313" key="2">
    <source>
        <dbReference type="Proteomes" id="UP000824178"/>
    </source>
</evidence>